<reference evidence="2" key="2">
    <citation type="submission" date="2021-09" db="EMBL/GenBank/DDBJ databases">
        <authorList>
            <person name="Jia N."/>
            <person name="Wang J."/>
            <person name="Shi W."/>
            <person name="Du L."/>
            <person name="Sun Y."/>
            <person name="Zhan W."/>
            <person name="Jiang J."/>
            <person name="Wang Q."/>
            <person name="Zhang B."/>
            <person name="Ji P."/>
            <person name="Sakyi L.B."/>
            <person name="Cui X."/>
            <person name="Yuan T."/>
            <person name="Jiang B."/>
            <person name="Yang W."/>
            <person name="Lam T.T.-Y."/>
            <person name="Chang Q."/>
            <person name="Ding S."/>
            <person name="Wang X."/>
            <person name="Zhu J."/>
            <person name="Ruan X."/>
            <person name="Zhao L."/>
            <person name="Wei J."/>
            <person name="Que T."/>
            <person name="Du C."/>
            <person name="Cheng J."/>
            <person name="Dai P."/>
            <person name="Han X."/>
            <person name="Huang E."/>
            <person name="Gao Y."/>
            <person name="Liu J."/>
            <person name="Shao H."/>
            <person name="Ye R."/>
            <person name="Li L."/>
            <person name="Wei W."/>
            <person name="Wang X."/>
            <person name="Wang C."/>
            <person name="Huo Q."/>
            <person name="Li W."/>
            <person name="Guo W."/>
            <person name="Chen H."/>
            <person name="Chen S."/>
            <person name="Zhou L."/>
            <person name="Zhou L."/>
            <person name="Ni X."/>
            <person name="Tian J."/>
            <person name="Zhou Y."/>
            <person name="Sheng Y."/>
            <person name="Liu T."/>
            <person name="Pan Y."/>
            <person name="Xia L."/>
            <person name="Li J."/>
            <person name="Zhao F."/>
            <person name="Cao W."/>
        </authorList>
    </citation>
    <scope>NUCLEOTIDE SEQUENCE</scope>
    <source>
        <strain evidence="2">Rmic-2018</strain>
        <tissue evidence="2">Larvae</tissue>
    </source>
</reference>
<keyword evidence="3" id="KW-1185">Reference proteome</keyword>
<dbReference type="InterPro" id="IPR048365">
    <property type="entry name" value="TNP-like_RNaseH_N"/>
</dbReference>
<name>A0A9J6D6F8_RHIMP</name>
<dbReference type="EMBL" id="JABSTU010000011">
    <property type="protein sequence ID" value="KAH8009637.1"/>
    <property type="molecule type" value="Genomic_DNA"/>
</dbReference>
<protein>
    <recommendedName>
        <fullName evidence="1">Transposable element P transposase-like RNase H domain-containing protein</fullName>
    </recommendedName>
</protein>
<proteinExistence type="predicted"/>
<accession>A0A9J6D6F8</accession>
<feature type="domain" description="Transposable element P transposase-like RNase H" evidence="1">
    <location>
        <begin position="103"/>
        <end position="157"/>
    </location>
</feature>
<organism evidence="2 3">
    <name type="scientific">Rhipicephalus microplus</name>
    <name type="common">Cattle tick</name>
    <name type="synonym">Boophilus microplus</name>
    <dbReference type="NCBI Taxonomy" id="6941"/>
    <lineage>
        <taxon>Eukaryota</taxon>
        <taxon>Metazoa</taxon>
        <taxon>Ecdysozoa</taxon>
        <taxon>Arthropoda</taxon>
        <taxon>Chelicerata</taxon>
        <taxon>Arachnida</taxon>
        <taxon>Acari</taxon>
        <taxon>Parasitiformes</taxon>
        <taxon>Ixodida</taxon>
        <taxon>Ixodoidea</taxon>
        <taxon>Ixodidae</taxon>
        <taxon>Rhipicephalinae</taxon>
        <taxon>Rhipicephalus</taxon>
        <taxon>Boophilus</taxon>
    </lineage>
</organism>
<dbReference type="Pfam" id="PF21787">
    <property type="entry name" value="TNP-like_RNaseH_N"/>
    <property type="match status" value="1"/>
</dbReference>
<evidence type="ECO:0000259" key="1">
    <source>
        <dbReference type="Pfam" id="PF21787"/>
    </source>
</evidence>
<reference evidence="2" key="1">
    <citation type="journal article" date="2020" name="Cell">
        <title>Large-Scale Comparative Analyses of Tick Genomes Elucidate Their Genetic Diversity and Vector Capacities.</title>
        <authorList>
            <consortium name="Tick Genome and Microbiome Consortium (TIGMIC)"/>
            <person name="Jia N."/>
            <person name="Wang J."/>
            <person name="Shi W."/>
            <person name="Du L."/>
            <person name="Sun Y."/>
            <person name="Zhan W."/>
            <person name="Jiang J.F."/>
            <person name="Wang Q."/>
            <person name="Zhang B."/>
            <person name="Ji P."/>
            <person name="Bell-Sakyi L."/>
            <person name="Cui X.M."/>
            <person name="Yuan T.T."/>
            <person name="Jiang B.G."/>
            <person name="Yang W.F."/>
            <person name="Lam T.T."/>
            <person name="Chang Q.C."/>
            <person name="Ding S.J."/>
            <person name="Wang X.J."/>
            <person name="Zhu J.G."/>
            <person name="Ruan X.D."/>
            <person name="Zhao L."/>
            <person name="Wei J.T."/>
            <person name="Ye R.Z."/>
            <person name="Que T.C."/>
            <person name="Du C.H."/>
            <person name="Zhou Y.H."/>
            <person name="Cheng J.X."/>
            <person name="Dai P.F."/>
            <person name="Guo W.B."/>
            <person name="Han X.H."/>
            <person name="Huang E.J."/>
            <person name="Li L.F."/>
            <person name="Wei W."/>
            <person name="Gao Y.C."/>
            <person name="Liu J.Z."/>
            <person name="Shao H.Z."/>
            <person name="Wang X."/>
            <person name="Wang C.C."/>
            <person name="Yang T.C."/>
            <person name="Huo Q.B."/>
            <person name="Li W."/>
            <person name="Chen H.Y."/>
            <person name="Chen S.E."/>
            <person name="Zhou L.G."/>
            <person name="Ni X.B."/>
            <person name="Tian J.H."/>
            <person name="Sheng Y."/>
            <person name="Liu T."/>
            <person name="Pan Y.S."/>
            <person name="Xia L.Y."/>
            <person name="Li J."/>
            <person name="Zhao F."/>
            <person name="Cao W.C."/>
        </authorList>
    </citation>
    <scope>NUCLEOTIDE SEQUENCE</scope>
    <source>
        <strain evidence="2">Rmic-2018</strain>
    </source>
</reference>
<dbReference type="AlphaFoldDB" id="A0A9J6D6F8"/>
<comment type="caution">
    <text evidence="2">The sequence shown here is derived from an EMBL/GenBank/DDBJ whole genome shotgun (WGS) entry which is preliminary data.</text>
</comment>
<evidence type="ECO:0000313" key="3">
    <source>
        <dbReference type="Proteomes" id="UP000821866"/>
    </source>
</evidence>
<evidence type="ECO:0000313" key="2">
    <source>
        <dbReference type="EMBL" id="KAH8009637.1"/>
    </source>
</evidence>
<gene>
    <name evidence="2" type="ORF">HPB51_018905</name>
</gene>
<dbReference type="Proteomes" id="UP000821866">
    <property type="component" value="Chromosome 9"/>
</dbReference>
<sequence>MKVVGLKRLVGFAEWLAKIGRSRLRIPDEQSIKTEALACKLASLTDNRSEFNANNVSTNATSGEAPLTLRLAYAGCFPRGVADDKVDETTLQRHMRTTARDVGYSELVKQRLNTEMKCLRTEQAEILSLIIDEMRIKQGLEYHKQRDAFLGDTDMGPLNQPSVIRLGKKVYDEVLWATWNESAAASVRVPYGLRERALQVLSNATQEPGAT</sequence>